<feature type="region of interest" description="Disordered" evidence="1">
    <location>
        <begin position="1"/>
        <end position="118"/>
    </location>
</feature>
<feature type="compositionally biased region" description="Acidic residues" evidence="1">
    <location>
        <begin position="46"/>
        <end position="101"/>
    </location>
</feature>
<comment type="caution">
    <text evidence="2">The sequence shown here is derived from an EMBL/GenBank/DDBJ whole genome shotgun (WGS) entry which is preliminary data.</text>
</comment>
<protein>
    <submittedName>
        <fullName evidence="2">Uncharacterized protein</fullName>
    </submittedName>
</protein>
<dbReference type="Proteomes" id="UP001437256">
    <property type="component" value="Unassembled WGS sequence"/>
</dbReference>
<name>A0ABR2ZAL1_9AGAR</name>
<keyword evidence="3" id="KW-1185">Reference proteome</keyword>
<organism evidence="2 3">
    <name type="scientific">Marasmius tenuissimus</name>
    <dbReference type="NCBI Taxonomy" id="585030"/>
    <lineage>
        <taxon>Eukaryota</taxon>
        <taxon>Fungi</taxon>
        <taxon>Dikarya</taxon>
        <taxon>Basidiomycota</taxon>
        <taxon>Agaricomycotina</taxon>
        <taxon>Agaricomycetes</taxon>
        <taxon>Agaricomycetidae</taxon>
        <taxon>Agaricales</taxon>
        <taxon>Marasmiineae</taxon>
        <taxon>Marasmiaceae</taxon>
        <taxon>Marasmius</taxon>
    </lineage>
</organism>
<feature type="compositionally biased region" description="Polar residues" evidence="1">
    <location>
        <begin position="16"/>
        <end position="28"/>
    </location>
</feature>
<gene>
    <name evidence="2" type="ORF">AAF712_014630</name>
</gene>
<accession>A0ABR2ZAL1</accession>
<evidence type="ECO:0000313" key="3">
    <source>
        <dbReference type="Proteomes" id="UP001437256"/>
    </source>
</evidence>
<evidence type="ECO:0000313" key="2">
    <source>
        <dbReference type="EMBL" id="KAL0058686.1"/>
    </source>
</evidence>
<sequence>MQDTPRHQPGSIGADTPSTSLSRSTEADSSGDIPMEVDDGHSDASALEELDSDEDSVECLEQPDENLGDVDSDDDPNVSDKDPDDPDVSDKDPDDDADSSYEPEAVRPVSGQDNPDELVHIQPGCSAEGELVEQPTQVQDYRFRSSIAHDVCLWDYVAQIDKLGNGADGDSVAESDDSDCENDEFDIEVLNVEVLNNVERLQPRGPLLHGHPQHQTHINTVRQSGKRFVPVPLGPPIPRKDKEELKEKHAWLMLILFKPWREVQDLRAGFGAWSEAYGAFCTLAGWSQNT</sequence>
<proteinExistence type="predicted"/>
<reference evidence="2 3" key="1">
    <citation type="submission" date="2024-05" db="EMBL/GenBank/DDBJ databases">
        <title>A draft genome resource for the thread blight pathogen Marasmius tenuissimus strain MS-2.</title>
        <authorList>
            <person name="Yulfo-Soto G.E."/>
            <person name="Baruah I.K."/>
            <person name="Amoako-Attah I."/>
            <person name="Bukari Y."/>
            <person name="Meinhardt L.W."/>
            <person name="Bailey B.A."/>
            <person name="Cohen S.P."/>
        </authorList>
    </citation>
    <scope>NUCLEOTIDE SEQUENCE [LARGE SCALE GENOMIC DNA]</scope>
    <source>
        <strain evidence="2 3">MS-2</strain>
    </source>
</reference>
<evidence type="ECO:0000256" key="1">
    <source>
        <dbReference type="SAM" id="MobiDB-lite"/>
    </source>
</evidence>
<dbReference type="EMBL" id="JBBXMP010000285">
    <property type="protein sequence ID" value="KAL0058686.1"/>
    <property type="molecule type" value="Genomic_DNA"/>
</dbReference>